<evidence type="ECO:0000256" key="2">
    <source>
        <dbReference type="ARBA" id="ARBA00022475"/>
    </source>
</evidence>
<keyword evidence="5 8" id="KW-0472">Membrane</keyword>
<dbReference type="GO" id="GO:0008049">
    <property type="term" value="P:male courtship behavior"/>
    <property type="evidence" value="ECO:0007669"/>
    <property type="project" value="TreeGrafter"/>
</dbReference>
<dbReference type="GO" id="GO:0043025">
    <property type="term" value="C:neuronal cell body"/>
    <property type="evidence" value="ECO:0007669"/>
    <property type="project" value="TreeGrafter"/>
</dbReference>
<accession>A0A3F2ZDF3</accession>
<keyword evidence="2 8" id="KW-1003">Cell membrane</keyword>
<dbReference type="GO" id="GO:0030424">
    <property type="term" value="C:axon"/>
    <property type="evidence" value="ECO:0007669"/>
    <property type="project" value="TreeGrafter"/>
</dbReference>
<sequence>MRKPYFKWPQPTSVYESFRPAFHFLSFCLPLSFPHTPSAHSGMSVTQILQFAFNISILIFIYIRTQYGGLKFTQLSSGSDIMANGTNMLTGFGILYITTILIIFRLMQKRITGFIVRLNDVDRRIQSLGQTINFSSEFKIFTINATILSLTIILLWIATSIVIEADSILMRIVFSYFTFSMNVTGMGLFVIVMVFMYGIRMRFIAINSAISHLFHLRASDYEACVVCLAKCHSDLIDIVVDINGTLIGYITVDFCALFCFNIMNSLSVFRLIMYGDTHGWLMKLSNQSWGIFQGLIGVFFIALASSLRRQCKRTGITIHKILNGPHTIEWSLSERLVMFSQQVRHRLATITCGFFIYDWTLWQSILSQTATFFVVIVQFDIEHERQMNFWKVE</sequence>
<dbReference type="GO" id="GO:0007165">
    <property type="term" value="P:signal transduction"/>
    <property type="evidence" value="ECO:0007669"/>
    <property type="project" value="UniProtKB-KW"/>
</dbReference>
<proteinExistence type="inferred from homology"/>
<name>A0A3F2ZDF3_LUTLO</name>
<feature type="transmembrane region" description="Helical" evidence="8">
    <location>
        <begin position="289"/>
        <end position="307"/>
    </location>
</feature>
<dbReference type="GO" id="GO:0050909">
    <property type="term" value="P:sensory perception of taste"/>
    <property type="evidence" value="ECO:0007669"/>
    <property type="project" value="InterPro"/>
</dbReference>
<keyword evidence="3 8" id="KW-0812">Transmembrane</keyword>
<comment type="similarity">
    <text evidence="8">Belongs to the insect chemoreceptor superfamily. Gustatory receptor (GR) family.</text>
</comment>
<feature type="transmembrane region" description="Helical" evidence="8">
    <location>
        <begin position="87"/>
        <end position="107"/>
    </location>
</feature>
<evidence type="ECO:0000256" key="4">
    <source>
        <dbReference type="ARBA" id="ARBA00022989"/>
    </source>
</evidence>
<evidence type="ECO:0000256" key="1">
    <source>
        <dbReference type="ARBA" id="ARBA00004651"/>
    </source>
</evidence>
<feature type="transmembrane region" description="Helical" evidence="8">
    <location>
        <begin position="140"/>
        <end position="163"/>
    </location>
</feature>
<evidence type="ECO:0000313" key="10">
    <source>
        <dbReference type="Proteomes" id="UP000092461"/>
    </source>
</evidence>
<feature type="transmembrane region" description="Helical" evidence="8">
    <location>
        <begin position="246"/>
        <end position="269"/>
    </location>
</feature>
<dbReference type="AlphaFoldDB" id="A0A3F2ZDF3"/>
<protein>
    <recommendedName>
        <fullName evidence="8">Gustatory receptor</fullName>
    </recommendedName>
</protein>
<dbReference type="PANTHER" id="PTHR21143:SF104">
    <property type="entry name" value="GUSTATORY RECEPTOR 8A-RELATED"/>
    <property type="match status" value="1"/>
</dbReference>
<evidence type="ECO:0000256" key="8">
    <source>
        <dbReference type="RuleBase" id="RU363108"/>
    </source>
</evidence>
<keyword evidence="4 8" id="KW-1133">Transmembrane helix</keyword>
<dbReference type="InterPro" id="IPR013604">
    <property type="entry name" value="7TM_chemorcpt"/>
</dbReference>
<comment type="caution">
    <text evidence="8">Lacks conserved residue(s) required for the propagation of feature annotation.</text>
</comment>
<dbReference type="GO" id="GO:0030425">
    <property type="term" value="C:dendrite"/>
    <property type="evidence" value="ECO:0007669"/>
    <property type="project" value="TreeGrafter"/>
</dbReference>
<keyword evidence="10" id="KW-1185">Reference proteome</keyword>
<organism evidence="9 10">
    <name type="scientific">Lutzomyia longipalpis</name>
    <name type="common">Sand fly</name>
    <dbReference type="NCBI Taxonomy" id="7200"/>
    <lineage>
        <taxon>Eukaryota</taxon>
        <taxon>Metazoa</taxon>
        <taxon>Ecdysozoa</taxon>
        <taxon>Arthropoda</taxon>
        <taxon>Hexapoda</taxon>
        <taxon>Insecta</taxon>
        <taxon>Pterygota</taxon>
        <taxon>Neoptera</taxon>
        <taxon>Endopterygota</taxon>
        <taxon>Diptera</taxon>
        <taxon>Nematocera</taxon>
        <taxon>Psychodoidea</taxon>
        <taxon>Psychodidae</taxon>
        <taxon>Lutzomyia</taxon>
        <taxon>Lutzomyia</taxon>
    </lineage>
</organism>
<keyword evidence="7 8" id="KW-0807">Transducer</keyword>
<dbReference type="EnsemblMetazoa" id="LLOJ010941-RA">
    <property type="protein sequence ID" value="LLOJ010941-PA"/>
    <property type="gene ID" value="LLOJ010941"/>
</dbReference>
<dbReference type="EMBL" id="AJWK01019713">
    <property type="status" value="NOT_ANNOTATED_CDS"/>
    <property type="molecule type" value="Genomic_DNA"/>
</dbReference>
<feature type="transmembrane region" description="Helical" evidence="8">
    <location>
        <begin position="48"/>
        <end position="67"/>
    </location>
</feature>
<dbReference type="Pfam" id="PF08395">
    <property type="entry name" value="7tm_7"/>
    <property type="match status" value="1"/>
</dbReference>
<evidence type="ECO:0000256" key="3">
    <source>
        <dbReference type="ARBA" id="ARBA00022692"/>
    </source>
</evidence>
<comment type="subcellular location">
    <subcellularLocation>
        <location evidence="1 8">Cell membrane</location>
        <topology evidence="1 8">Multi-pass membrane protein</topology>
    </subcellularLocation>
</comment>
<dbReference type="GO" id="GO:0007635">
    <property type="term" value="P:chemosensory behavior"/>
    <property type="evidence" value="ECO:0007669"/>
    <property type="project" value="TreeGrafter"/>
</dbReference>
<dbReference type="Proteomes" id="UP000092461">
    <property type="component" value="Unassembled WGS sequence"/>
</dbReference>
<evidence type="ECO:0000313" key="9">
    <source>
        <dbReference type="EnsemblMetazoa" id="LLOJ010941-PA"/>
    </source>
</evidence>
<dbReference type="PANTHER" id="PTHR21143">
    <property type="entry name" value="INVERTEBRATE GUSTATORY RECEPTOR"/>
    <property type="match status" value="1"/>
</dbReference>
<dbReference type="GO" id="GO:0005886">
    <property type="term" value="C:plasma membrane"/>
    <property type="evidence" value="ECO:0007669"/>
    <property type="project" value="UniProtKB-SubCell"/>
</dbReference>
<comment type="function">
    <text evidence="8">Gustatory receptor which mediates acceptance or avoidance behavior, depending on its substrates.</text>
</comment>
<evidence type="ECO:0000256" key="5">
    <source>
        <dbReference type="ARBA" id="ARBA00023136"/>
    </source>
</evidence>
<dbReference type="VEuPathDB" id="VectorBase:LLOJ010941"/>
<evidence type="ECO:0000256" key="7">
    <source>
        <dbReference type="ARBA" id="ARBA00023224"/>
    </source>
</evidence>
<evidence type="ECO:0000256" key="6">
    <source>
        <dbReference type="ARBA" id="ARBA00023170"/>
    </source>
</evidence>
<feature type="transmembrane region" description="Helical" evidence="8">
    <location>
        <begin position="175"/>
        <end position="199"/>
    </location>
</feature>
<reference evidence="9" key="1">
    <citation type="submission" date="2020-05" db="UniProtKB">
        <authorList>
            <consortium name="EnsemblMetazoa"/>
        </authorList>
    </citation>
    <scope>IDENTIFICATION</scope>
    <source>
        <strain evidence="9">Jacobina</strain>
    </source>
</reference>
<keyword evidence="6 8" id="KW-0675">Receptor</keyword>